<evidence type="ECO:0008006" key="4">
    <source>
        <dbReference type="Google" id="ProtNLM"/>
    </source>
</evidence>
<dbReference type="RefSeq" id="XP_007369506.1">
    <property type="nucleotide sequence ID" value="XM_007369444.1"/>
</dbReference>
<protein>
    <recommendedName>
        <fullName evidence="4">C2H2-type domain-containing protein</fullName>
    </recommendedName>
</protein>
<accession>R7SPU7</accession>
<evidence type="ECO:0000313" key="3">
    <source>
        <dbReference type="Proteomes" id="UP000053319"/>
    </source>
</evidence>
<name>R7SPU7_DICSQ</name>
<dbReference type="EMBL" id="JH719445">
    <property type="protein sequence ID" value="EJF57755.1"/>
    <property type="molecule type" value="Genomic_DNA"/>
</dbReference>
<reference evidence="2 3" key="1">
    <citation type="journal article" date="2012" name="Science">
        <title>The Paleozoic origin of enzymatic lignin decomposition reconstructed from 31 fungal genomes.</title>
        <authorList>
            <person name="Floudas D."/>
            <person name="Binder M."/>
            <person name="Riley R."/>
            <person name="Barry K."/>
            <person name="Blanchette R.A."/>
            <person name="Henrissat B."/>
            <person name="Martinez A.T."/>
            <person name="Otillar R."/>
            <person name="Spatafora J.W."/>
            <person name="Yadav J.S."/>
            <person name="Aerts A."/>
            <person name="Benoit I."/>
            <person name="Boyd A."/>
            <person name="Carlson A."/>
            <person name="Copeland A."/>
            <person name="Coutinho P.M."/>
            <person name="de Vries R.P."/>
            <person name="Ferreira P."/>
            <person name="Findley K."/>
            <person name="Foster B."/>
            <person name="Gaskell J."/>
            <person name="Glotzer D."/>
            <person name="Gorecki P."/>
            <person name="Heitman J."/>
            <person name="Hesse C."/>
            <person name="Hori C."/>
            <person name="Igarashi K."/>
            <person name="Jurgens J.A."/>
            <person name="Kallen N."/>
            <person name="Kersten P."/>
            <person name="Kohler A."/>
            <person name="Kuees U."/>
            <person name="Kumar T.K.A."/>
            <person name="Kuo A."/>
            <person name="LaButti K."/>
            <person name="Larrondo L.F."/>
            <person name="Lindquist E."/>
            <person name="Ling A."/>
            <person name="Lombard V."/>
            <person name="Lucas S."/>
            <person name="Lundell T."/>
            <person name="Martin R."/>
            <person name="McLaughlin D.J."/>
            <person name="Morgenstern I."/>
            <person name="Morin E."/>
            <person name="Murat C."/>
            <person name="Nagy L.G."/>
            <person name="Nolan M."/>
            <person name="Ohm R.A."/>
            <person name="Patyshakuliyeva A."/>
            <person name="Rokas A."/>
            <person name="Ruiz-Duenas F.J."/>
            <person name="Sabat G."/>
            <person name="Salamov A."/>
            <person name="Samejima M."/>
            <person name="Schmutz J."/>
            <person name="Slot J.C."/>
            <person name="St John F."/>
            <person name="Stenlid J."/>
            <person name="Sun H."/>
            <person name="Sun S."/>
            <person name="Syed K."/>
            <person name="Tsang A."/>
            <person name="Wiebenga A."/>
            <person name="Young D."/>
            <person name="Pisabarro A."/>
            <person name="Eastwood D.C."/>
            <person name="Martin F."/>
            <person name="Cullen D."/>
            <person name="Grigoriev I.V."/>
            <person name="Hibbett D.S."/>
        </authorList>
    </citation>
    <scope>NUCLEOTIDE SEQUENCE [LARGE SCALE GENOMIC DNA]</scope>
    <source>
        <strain evidence="2 3">LYAD-421 SS1</strain>
    </source>
</reference>
<dbReference type="HOGENOM" id="CLU_806588_0_0_1"/>
<evidence type="ECO:0000313" key="2">
    <source>
        <dbReference type="EMBL" id="EJF57755.1"/>
    </source>
</evidence>
<feature type="compositionally biased region" description="Basic and acidic residues" evidence="1">
    <location>
        <begin position="323"/>
        <end position="336"/>
    </location>
</feature>
<dbReference type="GeneID" id="18841266"/>
<dbReference type="KEGG" id="dsq:DICSQDRAFT_182997"/>
<feature type="compositionally biased region" description="Low complexity" evidence="1">
    <location>
        <begin position="168"/>
        <end position="205"/>
    </location>
</feature>
<organism evidence="2 3">
    <name type="scientific">Dichomitus squalens (strain LYAD-421)</name>
    <name type="common">Western red white-rot fungus</name>
    <dbReference type="NCBI Taxonomy" id="732165"/>
    <lineage>
        <taxon>Eukaryota</taxon>
        <taxon>Fungi</taxon>
        <taxon>Dikarya</taxon>
        <taxon>Basidiomycota</taxon>
        <taxon>Agaricomycotina</taxon>
        <taxon>Agaricomycetes</taxon>
        <taxon>Polyporales</taxon>
        <taxon>Polyporaceae</taxon>
        <taxon>Dichomitus</taxon>
    </lineage>
</organism>
<feature type="compositionally biased region" description="Pro residues" evidence="1">
    <location>
        <begin position="152"/>
        <end position="167"/>
    </location>
</feature>
<dbReference type="Proteomes" id="UP000053319">
    <property type="component" value="Unassembled WGS sequence"/>
</dbReference>
<feature type="region of interest" description="Disordered" evidence="1">
    <location>
        <begin position="323"/>
        <end position="344"/>
    </location>
</feature>
<feature type="region of interest" description="Disordered" evidence="1">
    <location>
        <begin position="115"/>
        <end position="206"/>
    </location>
</feature>
<feature type="compositionally biased region" description="Polar residues" evidence="1">
    <location>
        <begin position="122"/>
        <end position="137"/>
    </location>
</feature>
<evidence type="ECO:0000256" key="1">
    <source>
        <dbReference type="SAM" id="MobiDB-lite"/>
    </source>
</evidence>
<gene>
    <name evidence="2" type="ORF">DICSQDRAFT_182997</name>
</gene>
<dbReference type="OrthoDB" id="2750498at2759"/>
<dbReference type="AlphaFoldDB" id="R7SPU7"/>
<sequence>MAYNVSYGSQGFCDPTLLATMPLVQEPPTSNGLGLGLYSSCFQVEAAYPWHIPTPPIAPSTPINVPHGMFKFSQYASDAYTVPAYGSNAPHVPAGQGSASTSSASSVPWTPSNAAAPVFTPGATQQTGHYASSTPNTAHAHAPHLYQHHLPSGPPGHPSRSPPPPSSTPTFTPTSTPTFTPTSTPTFTPTSTPTSTSTPTLSPDPTRQRAVYLGYVSSAQHERCPMPGCPAALSGSAGAWRAHFRTHHHRDFCRVPACRGGTRCRTKARCPFPDACQDAPGTIDSLGRHLLAVHVGAVNRCPTCGLEKVWRSDSCKRHVERCGRKGVEEAENEKGPRRAKNAKA</sequence>
<proteinExistence type="predicted"/>